<dbReference type="AlphaFoldDB" id="A0A8H6YUP9"/>
<feature type="transmembrane region" description="Helical" evidence="5">
    <location>
        <begin position="757"/>
        <end position="778"/>
    </location>
</feature>
<dbReference type="EMBL" id="JACAZI010000003">
    <property type="protein sequence ID" value="KAF7365227.1"/>
    <property type="molecule type" value="Genomic_DNA"/>
</dbReference>
<dbReference type="InterPro" id="IPR002547">
    <property type="entry name" value="tRNA-bd_dom"/>
</dbReference>
<protein>
    <recommendedName>
        <fullName evidence="6">tRNA-binding domain-containing protein</fullName>
    </recommendedName>
</protein>
<dbReference type="PANTHER" id="PTHR11586:SF33">
    <property type="entry name" value="AMINOACYL TRNA SYNTHASE COMPLEX-INTERACTING MULTIFUNCTIONAL PROTEIN 1"/>
    <property type="match status" value="1"/>
</dbReference>
<keyword evidence="2 3" id="KW-0694">RNA-binding</keyword>
<organism evidence="7 8">
    <name type="scientific">Mycena venus</name>
    <dbReference type="NCBI Taxonomy" id="2733690"/>
    <lineage>
        <taxon>Eukaryota</taxon>
        <taxon>Fungi</taxon>
        <taxon>Dikarya</taxon>
        <taxon>Basidiomycota</taxon>
        <taxon>Agaricomycotina</taxon>
        <taxon>Agaricomycetes</taxon>
        <taxon>Agaricomycetidae</taxon>
        <taxon>Agaricales</taxon>
        <taxon>Marasmiineae</taxon>
        <taxon>Mycenaceae</taxon>
        <taxon>Mycena</taxon>
    </lineage>
</organism>
<dbReference type="SUPFAM" id="SSF50249">
    <property type="entry name" value="Nucleic acid-binding proteins"/>
    <property type="match status" value="1"/>
</dbReference>
<dbReference type="InterPro" id="IPR051270">
    <property type="entry name" value="Tyrosine-tRNA_ligase_regulator"/>
</dbReference>
<dbReference type="PANTHER" id="PTHR11586">
    <property type="entry name" value="TRNA-AMINOACYLATION COFACTOR ARC1 FAMILY MEMBER"/>
    <property type="match status" value="1"/>
</dbReference>
<dbReference type="InterPro" id="IPR036282">
    <property type="entry name" value="Glutathione-S-Trfase_C_sf"/>
</dbReference>
<comment type="caution">
    <text evidence="7">The sequence shown here is derived from an EMBL/GenBank/DDBJ whole genome shotgun (WGS) entry which is preliminary data.</text>
</comment>
<dbReference type="GO" id="GO:0017102">
    <property type="term" value="C:methionyl glutamyl tRNA synthetase complex"/>
    <property type="evidence" value="ECO:0007669"/>
    <property type="project" value="TreeGrafter"/>
</dbReference>
<keyword evidence="1 3" id="KW-0820">tRNA-binding</keyword>
<keyword evidence="5" id="KW-0472">Membrane</keyword>
<dbReference type="Pfam" id="PF01588">
    <property type="entry name" value="tRNA_bind"/>
    <property type="match status" value="1"/>
</dbReference>
<keyword evidence="8" id="KW-1185">Reference proteome</keyword>
<feature type="region of interest" description="Disordered" evidence="4">
    <location>
        <begin position="541"/>
        <end position="566"/>
    </location>
</feature>
<gene>
    <name evidence="7" type="ORF">MVEN_00394300</name>
</gene>
<evidence type="ECO:0000256" key="5">
    <source>
        <dbReference type="SAM" id="Phobius"/>
    </source>
</evidence>
<evidence type="ECO:0000259" key="6">
    <source>
        <dbReference type="PROSITE" id="PS50886"/>
    </source>
</evidence>
<evidence type="ECO:0000313" key="8">
    <source>
        <dbReference type="Proteomes" id="UP000620124"/>
    </source>
</evidence>
<evidence type="ECO:0000256" key="4">
    <source>
        <dbReference type="SAM" id="MobiDB-lite"/>
    </source>
</evidence>
<feature type="region of interest" description="Disordered" evidence="4">
    <location>
        <begin position="166"/>
        <end position="253"/>
    </location>
</feature>
<dbReference type="PROSITE" id="PS50886">
    <property type="entry name" value="TRBD"/>
    <property type="match status" value="1"/>
</dbReference>
<proteinExistence type="predicted"/>
<feature type="transmembrane region" description="Helical" evidence="5">
    <location>
        <begin position="670"/>
        <end position="690"/>
    </location>
</feature>
<keyword evidence="5" id="KW-0812">Transmembrane</keyword>
<feature type="domain" description="TRNA-binding" evidence="6">
    <location>
        <begin position="252"/>
        <end position="358"/>
    </location>
</feature>
<feature type="transmembrane region" description="Helical" evidence="5">
    <location>
        <begin position="798"/>
        <end position="816"/>
    </location>
</feature>
<evidence type="ECO:0000256" key="3">
    <source>
        <dbReference type="PROSITE-ProRule" id="PRU00209"/>
    </source>
</evidence>
<name>A0A8H6YUP9_9AGAR</name>
<dbReference type="Gene3D" id="1.20.1050.10">
    <property type="match status" value="1"/>
</dbReference>
<dbReference type="CDD" id="cd02799">
    <property type="entry name" value="tRNA_bind_EMAP-II_like"/>
    <property type="match status" value="1"/>
</dbReference>
<feature type="compositionally biased region" description="Basic and acidic residues" evidence="4">
    <location>
        <begin position="211"/>
        <end position="233"/>
    </location>
</feature>
<feature type="compositionally biased region" description="Basic and acidic residues" evidence="4">
    <location>
        <begin position="166"/>
        <end position="185"/>
    </location>
</feature>
<dbReference type="CDD" id="cd10289">
    <property type="entry name" value="GST_C_AaRS_like"/>
    <property type="match status" value="1"/>
</dbReference>
<feature type="transmembrane region" description="Helical" evidence="5">
    <location>
        <begin position="719"/>
        <end position="737"/>
    </location>
</feature>
<feature type="compositionally biased region" description="Low complexity" evidence="4">
    <location>
        <begin position="186"/>
        <end position="210"/>
    </location>
</feature>
<accession>A0A8H6YUP9</accession>
<sequence length="850" mass="92778">MSLTRFFLPFKHLRHLLSSGNFRHPPTMDFKTSVGKLSSPVKDLVLSVTQNGSLHVGKQEKDQTEVIEWIAKIQQGELVNEAGLKTLDTQLVPRTYLVNNYLTAADVALYGALHPTISKLQPPQYFAHPSVTRYFDHIQACAPVRTAAVALAPAFAHVPLDFTDAPHVERKADAPKKKEKAKAPEAQEAGTSSKAATPPAEASTAAPGEGKTQKKEKKEKEKKKDGAADDAGGKKKGAAPAKAAAADDGEPVPSMIDLRVGHIVDIMKHPDADGLYVEQIDIGEETGPRTVVSGLVNYIPIEQMRDKYLVAVCNLKPASMRGVKSFAMVLCATSKEGKEGGIELIQPPANAKPGDRVYFEGDQFADATPLSQLNPKKKIFETIQPGFITLDSREAAWVNPTTKSVHKIRTKDGVCVAPTLVGASLSISVGATRAFHAVVPKPHQRTPLTWSNAPLLLSCFVPFVFLAYLARRPGTYHIRLLLLPTVLVSTLTAGFRFRWTIPELNVYNWAMALLAEVVLAKALEYTFTKEGMLKIGEREPGQMKGKEAVKGSAASTNGHADPPETQEQQLFPPWLYDSFELIHTMRGLRWKFAQGTYIPSPNRPLERRAFLHATLISFLKNFLLLDLLESSLKMFPDVGLPSGGSIFYPDLAPIPRYIVSTTIHMLTGSALLAGFGMVYDLITLIAVTFLRTSTCCGHRAGTSSSGTPFLVFGGYPGRWFAGDLGMLFGAFLASGLFHECSMYTMITPAESVGRNIAAASLLYTPTTIFFAVQGPLLVGERVWRQVTGKRVGGTIGRLWVYFVMFIGAQPMVNAWHMRGLGGAMVIPPMISPARITIALLQRYWGLRDSS</sequence>
<dbReference type="SUPFAM" id="SSF47616">
    <property type="entry name" value="GST C-terminal domain-like"/>
    <property type="match status" value="1"/>
</dbReference>
<dbReference type="GO" id="GO:0000049">
    <property type="term" value="F:tRNA binding"/>
    <property type="evidence" value="ECO:0007669"/>
    <property type="project" value="UniProtKB-UniRule"/>
</dbReference>
<keyword evidence="5" id="KW-1133">Transmembrane helix</keyword>
<evidence type="ECO:0000256" key="2">
    <source>
        <dbReference type="ARBA" id="ARBA00022884"/>
    </source>
</evidence>
<dbReference type="Gene3D" id="2.40.50.140">
    <property type="entry name" value="Nucleic acid-binding proteins"/>
    <property type="match status" value="1"/>
</dbReference>
<dbReference type="Proteomes" id="UP000620124">
    <property type="component" value="Unassembled WGS sequence"/>
</dbReference>
<dbReference type="OrthoDB" id="1077582at2759"/>
<reference evidence="7" key="1">
    <citation type="submission" date="2020-05" db="EMBL/GenBank/DDBJ databases">
        <title>Mycena genomes resolve the evolution of fungal bioluminescence.</title>
        <authorList>
            <person name="Tsai I.J."/>
        </authorList>
    </citation>
    <scope>NUCLEOTIDE SEQUENCE</scope>
    <source>
        <strain evidence="7">CCC161011</strain>
    </source>
</reference>
<dbReference type="InterPro" id="IPR012340">
    <property type="entry name" value="NA-bd_OB-fold"/>
</dbReference>
<evidence type="ECO:0000313" key="7">
    <source>
        <dbReference type="EMBL" id="KAF7365227.1"/>
    </source>
</evidence>
<evidence type="ECO:0000256" key="1">
    <source>
        <dbReference type="ARBA" id="ARBA00022555"/>
    </source>
</evidence>